<dbReference type="PANTHER" id="PTHR45527">
    <property type="entry name" value="NONRIBOSOMAL PEPTIDE SYNTHETASE"/>
    <property type="match status" value="1"/>
</dbReference>
<dbReference type="SUPFAM" id="SSF56801">
    <property type="entry name" value="Acetyl-CoA synthetase-like"/>
    <property type="match status" value="1"/>
</dbReference>
<comment type="similarity">
    <text evidence="4">Belongs to the NRP synthetase family.</text>
</comment>
<organism evidence="6 7">
    <name type="scientific">Aspergillus arachidicola</name>
    <dbReference type="NCBI Taxonomy" id="656916"/>
    <lineage>
        <taxon>Eukaryota</taxon>
        <taxon>Fungi</taxon>
        <taxon>Dikarya</taxon>
        <taxon>Ascomycota</taxon>
        <taxon>Pezizomycotina</taxon>
        <taxon>Eurotiomycetes</taxon>
        <taxon>Eurotiomycetidae</taxon>
        <taxon>Eurotiales</taxon>
        <taxon>Aspergillaceae</taxon>
        <taxon>Aspergillus</taxon>
        <taxon>Aspergillus subgen. Circumdati</taxon>
    </lineage>
</organism>
<dbReference type="PROSITE" id="PS50075">
    <property type="entry name" value="CARRIER"/>
    <property type="match status" value="1"/>
</dbReference>
<dbReference type="InterPro" id="IPR036736">
    <property type="entry name" value="ACP-like_sf"/>
</dbReference>
<evidence type="ECO:0000256" key="1">
    <source>
        <dbReference type="ARBA" id="ARBA00022450"/>
    </source>
</evidence>
<evidence type="ECO:0000313" key="6">
    <source>
        <dbReference type="EMBL" id="PIG83058.1"/>
    </source>
</evidence>
<dbReference type="Pfam" id="PF00550">
    <property type="entry name" value="PP-binding"/>
    <property type="match status" value="1"/>
</dbReference>
<dbReference type="Proteomes" id="UP000231358">
    <property type="component" value="Unassembled WGS sequence"/>
</dbReference>
<dbReference type="Pfam" id="PF13193">
    <property type="entry name" value="AMP-binding_C"/>
    <property type="match status" value="1"/>
</dbReference>
<proteinExistence type="inferred from homology"/>
<dbReference type="GO" id="GO:0044550">
    <property type="term" value="P:secondary metabolite biosynthetic process"/>
    <property type="evidence" value="ECO:0007669"/>
    <property type="project" value="TreeGrafter"/>
</dbReference>
<dbReference type="Gene3D" id="1.10.1200.10">
    <property type="entry name" value="ACP-like"/>
    <property type="match status" value="1"/>
</dbReference>
<keyword evidence="7" id="KW-1185">Reference proteome</keyword>
<dbReference type="Gene3D" id="3.40.50.12780">
    <property type="entry name" value="N-terminal domain of ligase-like"/>
    <property type="match status" value="1"/>
</dbReference>
<dbReference type="InterPro" id="IPR000873">
    <property type="entry name" value="AMP-dep_synth/lig_dom"/>
</dbReference>
<protein>
    <recommendedName>
        <fullName evidence="5">Carrier domain-containing protein</fullName>
    </recommendedName>
</protein>
<accession>A0A2G7FR14</accession>
<dbReference type="Gene3D" id="3.30.300.30">
    <property type="match status" value="1"/>
</dbReference>
<name>A0A2G7FR14_9EURO</name>
<dbReference type="GO" id="GO:0005737">
    <property type="term" value="C:cytoplasm"/>
    <property type="evidence" value="ECO:0007669"/>
    <property type="project" value="TreeGrafter"/>
</dbReference>
<dbReference type="GO" id="GO:0031177">
    <property type="term" value="F:phosphopantetheine binding"/>
    <property type="evidence" value="ECO:0007669"/>
    <property type="project" value="TreeGrafter"/>
</dbReference>
<dbReference type="PANTHER" id="PTHR45527:SF1">
    <property type="entry name" value="FATTY ACID SYNTHASE"/>
    <property type="match status" value="1"/>
</dbReference>
<dbReference type="EMBL" id="NEXV01000467">
    <property type="protein sequence ID" value="PIG83058.1"/>
    <property type="molecule type" value="Genomic_DNA"/>
</dbReference>
<dbReference type="InterPro" id="IPR042099">
    <property type="entry name" value="ANL_N_sf"/>
</dbReference>
<dbReference type="AlphaFoldDB" id="A0A2G7FR14"/>
<dbReference type="InterPro" id="IPR009081">
    <property type="entry name" value="PP-bd_ACP"/>
</dbReference>
<dbReference type="InterPro" id="IPR025110">
    <property type="entry name" value="AMP-bd_C"/>
</dbReference>
<evidence type="ECO:0000259" key="5">
    <source>
        <dbReference type="PROSITE" id="PS50075"/>
    </source>
</evidence>
<dbReference type="PROSITE" id="PS00012">
    <property type="entry name" value="PHOSPHOPANTETHEINE"/>
    <property type="match status" value="1"/>
</dbReference>
<dbReference type="InterPro" id="IPR001242">
    <property type="entry name" value="Condensation_dom"/>
</dbReference>
<keyword evidence="3" id="KW-0436">Ligase</keyword>
<dbReference type="InterPro" id="IPR023213">
    <property type="entry name" value="CAT-like_dom_sf"/>
</dbReference>
<dbReference type="Gene3D" id="3.30.559.30">
    <property type="entry name" value="Nonribosomal peptide synthetase, condensation domain"/>
    <property type="match status" value="1"/>
</dbReference>
<dbReference type="STRING" id="656916.A0A2G7FR14"/>
<dbReference type="InterPro" id="IPR045851">
    <property type="entry name" value="AMP-bd_C_sf"/>
</dbReference>
<reference evidence="6 7" key="1">
    <citation type="submission" date="2017-05" db="EMBL/GenBank/DDBJ databases">
        <title>Genome sequence for an aflatoxigenic pathogen of Argentinian peanut, Aspergillus arachidicola.</title>
        <authorList>
            <person name="Moore G."/>
            <person name="Beltz S.B."/>
            <person name="Mack B.M."/>
        </authorList>
    </citation>
    <scope>NUCLEOTIDE SEQUENCE [LARGE SCALE GENOMIC DNA]</scope>
    <source>
        <strain evidence="6 7">CBS 117610</strain>
    </source>
</reference>
<evidence type="ECO:0000256" key="3">
    <source>
        <dbReference type="ARBA" id="ARBA00022598"/>
    </source>
</evidence>
<keyword evidence="2" id="KW-0597">Phosphoprotein</keyword>
<dbReference type="Pfam" id="PF00668">
    <property type="entry name" value="Condensation"/>
    <property type="match status" value="1"/>
</dbReference>
<dbReference type="InterPro" id="IPR006162">
    <property type="entry name" value="Ppantetheine_attach_site"/>
</dbReference>
<dbReference type="InterPro" id="IPR020845">
    <property type="entry name" value="AMP-binding_CS"/>
</dbReference>
<dbReference type="PROSITE" id="PS00455">
    <property type="entry name" value="AMP_BINDING"/>
    <property type="match status" value="1"/>
</dbReference>
<evidence type="ECO:0000256" key="2">
    <source>
        <dbReference type="ARBA" id="ARBA00022553"/>
    </source>
</evidence>
<feature type="domain" description="Carrier" evidence="5">
    <location>
        <begin position="506"/>
        <end position="582"/>
    </location>
</feature>
<comment type="caution">
    <text evidence="6">The sequence shown here is derived from an EMBL/GenBank/DDBJ whole genome shotgun (WGS) entry which is preliminary data.</text>
</comment>
<dbReference type="GO" id="GO:0043041">
    <property type="term" value="P:amino acid activation for nonribosomal peptide biosynthetic process"/>
    <property type="evidence" value="ECO:0007669"/>
    <property type="project" value="TreeGrafter"/>
</dbReference>
<evidence type="ECO:0000313" key="7">
    <source>
        <dbReference type="Proteomes" id="UP000231358"/>
    </source>
</evidence>
<dbReference type="Pfam" id="PF00501">
    <property type="entry name" value="AMP-binding"/>
    <property type="match status" value="1"/>
</dbReference>
<dbReference type="Gene3D" id="3.30.559.10">
    <property type="entry name" value="Chloramphenicol acetyltransferase-like domain"/>
    <property type="match status" value="1"/>
</dbReference>
<keyword evidence="1" id="KW-0596">Phosphopantetheine</keyword>
<dbReference type="GO" id="GO:0016874">
    <property type="term" value="F:ligase activity"/>
    <property type="evidence" value="ECO:0007669"/>
    <property type="project" value="UniProtKB-KW"/>
</dbReference>
<sequence length="1015" mass="112108">MAIVEAESHHADPPLQKCVLDLIDQQADQDPDGIVADFQGNSLTYSQLRDASIRVALALKERGFKPRDHIPLLTSMGPEMLVAVLGILRLGACYCPMDFNAWNSSRVLATLEAVQSKMVFSTVDTTISGYDMVHMADLLRPDALTATISEREVLAEIRKDMKVSDLIYIIFTSGTTGKPKGVMVSHGSAAHLVQQNFPGAMTVHPSTRVLLFFSVAFDGCAGVVFSTICHGGTLAMALPADVLDVAPTCSTLVVTPSILSTFEPSPRFDGVREIYMGGEAPTAALIDAWATPTRKIYNSYGPTECTTAVSVAEMLPGGPIILGNIVSGVELVLLDDALENEVDEGEICIRGPCLAIGYLNNQKLTQEKFFMRNGIRHYRTGDLARRDKYGLHFVARVDRLVKNRGFLVNLETEVEPALRSFPGVNRAASFMHRGALVAFISPADVDTDKLQSHLRERYDKFLVPDLLFAVQDFPLTSNGKVDTKGLKELVLATNASTITDIDNPNVSNSATLPVVAEAFAVVFDRPVSQITPTTSFVRLGGHSLRAVKLASFLRQHKLKVSVADIFLLDTVSAIDQALVSIKDDAAFKPTHGTGIPLTDHQAEILRETSESPTSNYLFHSLTRDITSDNVSGETLRKAWELLFTRHSVFRTAFDLNLGTQTVHNTFKLNWTDIRVSNQEEFTAASESEQQRMWSRLRLHKGSPILEPQFWVIELPGEKVQLSWTMHHIYLDAFSFGTILAEMEVILQGDENQLPPAVSLAGLAQFLQQKKRENLEEIQKFWGDYARPWPKLKILNLPLERTPSVSWSTWESDSVVKKMALDEFSRSRGISSAMAIYTAWGLTLSKYSASDTVAMKASVSGRTIDYPSIDNIVGGVNGRCPLILQLDRNELISNALTSIQRNFHKVNNFQWTYPELRGAIGVEQYTSYWLESQVVILLDMPVEPGPWKVVEVQKPPAPLVLGVVQRGDGVNIRIEFDGKYSFQGVEQLGKAFIAVLKTLIDSTLEARVQDIAKVLG</sequence>
<gene>
    <name evidence="6" type="ORF">AARAC_004917</name>
</gene>
<dbReference type="SUPFAM" id="SSF52777">
    <property type="entry name" value="CoA-dependent acyltransferases"/>
    <property type="match status" value="2"/>
</dbReference>
<dbReference type="SUPFAM" id="SSF47336">
    <property type="entry name" value="ACP-like"/>
    <property type="match status" value="1"/>
</dbReference>
<evidence type="ECO:0000256" key="4">
    <source>
        <dbReference type="ARBA" id="ARBA00029454"/>
    </source>
</evidence>